<proteinExistence type="predicted"/>
<organism evidence="2 3">
    <name type="scientific">Spodoptera exigua</name>
    <name type="common">Beet armyworm</name>
    <name type="synonym">Noctua fulgens</name>
    <dbReference type="NCBI Taxonomy" id="7107"/>
    <lineage>
        <taxon>Eukaryota</taxon>
        <taxon>Metazoa</taxon>
        <taxon>Ecdysozoa</taxon>
        <taxon>Arthropoda</taxon>
        <taxon>Hexapoda</taxon>
        <taxon>Insecta</taxon>
        <taxon>Pterygota</taxon>
        <taxon>Neoptera</taxon>
        <taxon>Endopterygota</taxon>
        <taxon>Lepidoptera</taxon>
        <taxon>Glossata</taxon>
        <taxon>Ditrysia</taxon>
        <taxon>Noctuoidea</taxon>
        <taxon>Noctuidae</taxon>
        <taxon>Amphipyrinae</taxon>
        <taxon>Spodoptera</taxon>
    </lineage>
</organism>
<comment type="caution">
    <text evidence="2">The sequence shown here is derived from an EMBL/GenBank/DDBJ whole genome shotgun (WGS) entry which is preliminary data.</text>
</comment>
<reference evidence="2" key="1">
    <citation type="submission" date="2020-08" db="EMBL/GenBank/DDBJ databases">
        <title>Spodoptera exigua strain:BAW_Kor-Di-RS1 Genome sequencing and assembly.</title>
        <authorList>
            <person name="Kim J."/>
            <person name="Nam H.Y."/>
            <person name="Kwon M."/>
            <person name="Choi J.H."/>
            <person name="Cho S.R."/>
            <person name="Kim G.-H."/>
        </authorList>
    </citation>
    <scope>NUCLEOTIDE SEQUENCE</scope>
    <source>
        <strain evidence="2">BAW_Kor-Di-RS1</strain>
        <tissue evidence="2">Whole-body</tissue>
    </source>
</reference>
<sequence length="81" mass="8980">MFLVRSGAAVIAPSARRSVGSAEELVKNCRHSDSFMREHGGGSPSDGMQRRNSPPFLFLRRSNKNLRGNKFCRADAPFIND</sequence>
<protein>
    <submittedName>
        <fullName evidence="2">Uncharacterized protein</fullName>
    </submittedName>
</protein>
<keyword evidence="3" id="KW-1185">Reference proteome</keyword>
<evidence type="ECO:0000313" key="2">
    <source>
        <dbReference type="EMBL" id="KAF9413183.1"/>
    </source>
</evidence>
<name>A0A835L2N7_SPOEX</name>
<evidence type="ECO:0000256" key="1">
    <source>
        <dbReference type="SAM" id="MobiDB-lite"/>
    </source>
</evidence>
<dbReference type="Proteomes" id="UP000648187">
    <property type="component" value="Unassembled WGS sequence"/>
</dbReference>
<dbReference type="EMBL" id="JACKWZ010000168">
    <property type="protein sequence ID" value="KAF9413183.1"/>
    <property type="molecule type" value="Genomic_DNA"/>
</dbReference>
<accession>A0A835L2N7</accession>
<feature type="region of interest" description="Disordered" evidence="1">
    <location>
        <begin position="32"/>
        <end position="54"/>
    </location>
</feature>
<dbReference type="AlphaFoldDB" id="A0A835L2N7"/>
<evidence type="ECO:0000313" key="3">
    <source>
        <dbReference type="Proteomes" id="UP000648187"/>
    </source>
</evidence>
<gene>
    <name evidence="2" type="ORF">HW555_008537</name>
</gene>